<dbReference type="HOGENOM" id="CLU_057546_0_2_9"/>
<dbReference type="EMBL" id="ADKX01000036">
    <property type="protein sequence ID" value="EFW04481.1"/>
    <property type="molecule type" value="Genomic_DNA"/>
</dbReference>
<reference evidence="1 2" key="1">
    <citation type="submission" date="2010-12" db="EMBL/GenBank/DDBJ databases">
        <title>The Genome Sequence of Coprobacillus sp. strain 29_1.</title>
        <authorList>
            <consortium name="The Broad Institute Genome Sequencing Platform"/>
            <person name="Earl A."/>
            <person name="Ward D."/>
            <person name="Feldgarden M."/>
            <person name="Gevers D."/>
            <person name="Daigneault M."/>
            <person name="Sibley C.D."/>
            <person name="White A."/>
            <person name="Strauss J."/>
            <person name="Allen-Vercoe E."/>
            <person name="Young S.K."/>
            <person name="Zeng Q."/>
            <person name="Gargeya S."/>
            <person name="Fitzgerald M."/>
            <person name="Haas B."/>
            <person name="Abouelleil A."/>
            <person name="Alvarado L."/>
            <person name="Arachchi H.M."/>
            <person name="Berlin A."/>
            <person name="Brown A."/>
            <person name="Chapman S.B."/>
            <person name="Chen Z."/>
            <person name="Dunbar C."/>
            <person name="Freedman E."/>
            <person name="Gearin G."/>
            <person name="Gellesch M."/>
            <person name="Goldberg J."/>
            <person name="Griggs A."/>
            <person name="Gujja S."/>
            <person name="Heilman E."/>
            <person name="Heiman D."/>
            <person name="Howarth C."/>
            <person name="Larson L."/>
            <person name="Lui A."/>
            <person name="MacDonald P.J.P."/>
            <person name="Mehta T."/>
            <person name="Montmayeur A."/>
            <person name="Murphy C."/>
            <person name="Neiman D."/>
            <person name="Pearson M."/>
            <person name="Priest M."/>
            <person name="Roberts A."/>
            <person name="Saif S."/>
            <person name="Shea T."/>
            <person name="Shenoy N."/>
            <person name="Sisk P."/>
            <person name="Stolte C."/>
            <person name="Sykes S."/>
            <person name="White J."/>
            <person name="Yandava C."/>
            <person name="Nusbaum C."/>
            <person name="Birren B."/>
        </authorList>
    </citation>
    <scope>NUCLEOTIDE SEQUENCE [LARGE SCALE GENOMIC DNA]</scope>
    <source>
        <strain evidence="1 2">29_1</strain>
    </source>
</reference>
<accession>E7GBR9</accession>
<dbReference type="STRING" id="100884.GCA_000269565_02320"/>
<evidence type="ECO:0000313" key="1">
    <source>
        <dbReference type="EMBL" id="EFW04481.1"/>
    </source>
</evidence>
<dbReference type="SUPFAM" id="SSF52799">
    <property type="entry name" value="(Phosphotyrosine protein) phosphatases II"/>
    <property type="match status" value="1"/>
</dbReference>
<dbReference type="RefSeq" id="WP_008789310.1">
    <property type="nucleotide sequence ID" value="NZ_AKCB01000001.1"/>
</dbReference>
<evidence type="ECO:0000313" key="2">
    <source>
        <dbReference type="Proteomes" id="UP000003157"/>
    </source>
</evidence>
<dbReference type="InterPro" id="IPR029021">
    <property type="entry name" value="Prot-tyrosine_phosphatase-like"/>
</dbReference>
<dbReference type="InterPro" id="IPR016130">
    <property type="entry name" value="Tyr_Pase_AS"/>
</dbReference>
<dbReference type="GeneID" id="78230154"/>
<keyword evidence="2" id="KW-1185">Reference proteome</keyword>
<dbReference type="Pfam" id="PF13350">
    <property type="entry name" value="Y_phosphatase3"/>
    <property type="match status" value="1"/>
</dbReference>
<dbReference type="eggNOG" id="COG2365">
    <property type="taxonomic scope" value="Bacteria"/>
</dbReference>
<dbReference type="AlphaFoldDB" id="E7GBR9"/>
<sequence length="252" mass="29675">MRELKIRNFRDVSGYQNQDGQVMKKNKIFRGASLDQITFDDALYMEKELGIHYILDYRDEKESLMSQDIVFPNAIYERIAALQVKEATDEGFDFGSMLQGEMTLEKLKFLLSYVSEGYKTMAFDNPAYHKLFELLLRNDGHVYFHCTAGKDRTGVSAFLIMMALGMSEEDGIQEYLLSNEYLKVFNEAFCDELQIPADMRKYCEPLLYVQKENIMYTINSIKERYSDYNVFLEKEYGIDEEKRKLLRKIYCE</sequence>
<dbReference type="GO" id="GO:0004721">
    <property type="term" value="F:phosphoprotein phosphatase activity"/>
    <property type="evidence" value="ECO:0007669"/>
    <property type="project" value="InterPro"/>
</dbReference>
<dbReference type="Proteomes" id="UP000003157">
    <property type="component" value="Unassembled WGS sequence"/>
</dbReference>
<organism evidence="1 2">
    <name type="scientific">Coprobacillus cateniformis</name>
    <dbReference type="NCBI Taxonomy" id="100884"/>
    <lineage>
        <taxon>Bacteria</taxon>
        <taxon>Bacillati</taxon>
        <taxon>Bacillota</taxon>
        <taxon>Erysipelotrichia</taxon>
        <taxon>Erysipelotrichales</taxon>
        <taxon>Coprobacillaceae</taxon>
        <taxon>Coprobacillus</taxon>
    </lineage>
</organism>
<name>E7GBR9_9FIRM</name>
<dbReference type="PROSITE" id="PS00383">
    <property type="entry name" value="TYR_PHOSPHATASE_1"/>
    <property type="match status" value="1"/>
</dbReference>
<protein>
    <submittedName>
        <fullName evidence="1">Protein-tyrosine phosphatase</fullName>
    </submittedName>
</protein>
<proteinExistence type="predicted"/>
<comment type="caution">
    <text evidence="1">The sequence shown here is derived from an EMBL/GenBank/DDBJ whole genome shotgun (WGS) entry which is preliminary data.</text>
</comment>
<gene>
    <name evidence="1" type="ORF">HMPREF9488_02210</name>
</gene>
<dbReference type="OrthoDB" id="1188001at2"/>
<dbReference type="InterPro" id="IPR026893">
    <property type="entry name" value="Tyr/Ser_Pase_IphP-type"/>
</dbReference>
<dbReference type="Gene3D" id="3.90.190.10">
    <property type="entry name" value="Protein tyrosine phosphatase superfamily"/>
    <property type="match status" value="1"/>
</dbReference>